<protein>
    <recommendedName>
        <fullName evidence="4">Large ribosomal subunit protein uL15</fullName>
    </recommendedName>
</protein>
<dbReference type="InterPro" id="IPR030878">
    <property type="entry name" value="Ribosomal_uL15"/>
</dbReference>
<comment type="similarity">
    <text evidence="1 4 5">Belongs to the universal ribosomal protein uL15 family.</text>
</comment>
<dbReference type="PANTHER" id="PTHR12934:SF11">
    <property type="entry name" value="LARGE RIBOSOMAL SUBUNIT PROTEIN UL15M"/>
    <property type="match status" value="1"/>
</dbReference>
<evidence type="ECO:0000256" key="1">
    <source>
        <dbReference type="ARBA" id="ARBA00007320"/>
    </source>
</evidence>
<reference evidence="8" key="1">
    <citation type="submission" date="2019-02" db="EMBL/GenBank/DDBJ databases">
        <authorList>
            <person name="Gruber-Vodicka R. H."/>
            <person name="Seah K. B. B."/>
        </authorList>
    </citation>
    <scope>NUCLEOTIDE SEQUENCE</scope>
    <source>
        <strain evidence="10">BECK_S127</strain>
        <strain evidence="9">BECK_S1320</strain>
        <strain evidence="8">BECK_S1321</strain>
    </source>
</reference>
<dbReference type="AlphaFoldDB" id="A0A450YG73"/>
<dbReference type="EMBL" id="CAADHB010000072">
    <property type="protein sequence ID" value="VFK79901.1"/>
    <property type="molecule type" value="Genomic_DNA"/>
</dbReference>
<dbReference type="InterPro" id="IPR001196">
    <property type="entry name" value="Ribosomal_uL15_CS"/>
</dbReference>
<dbReference type="InterPro" id="IPR005749">
    <property type="entry name" value="Ribosomal_uL15_bac-type"/>
</dbReference>
<proteinExistence type="inferred from homology"/>
<dbReference type="GO" id="GO:0019843">
    <property type="term" value="F:rRNA binding"/>
    <property type="evidence" value="ECO:0007669"/>
    <property type="project" value="UniProtKB-UniRule"/>
</dbReference>
<keyword evidence="4" id="KW-0694">RNA-binding</keyword>
<feature type="compositionally biased region" description="Polar residues" evidence="6">
    <location>
        <begin position="1"/>
        <end position="13"/>
    </location>
</feature>
<accession>A0A450YG73</accession>
<evidence type="ECO:0000313" key="8">
    <source>
        <dbReference type="EMBL" id="VFK40483.1"/>
    </source>
</evidence>
<keyword evidence="4" id="KW-0699">rRNA-binding</keyword>
<dbReference type="EMBL" id="CAADFR010000061">
    <property type="protein sequence ID" value="VFK40483.1"/>
    <property type="molecule type" value="Genomic_DNA"/>
</dbReference>
<dbReference type="InterPro" id="IPR036227">
    <property type="entry name" value="Ribosomal_uL15/eL18_sf"/>
</dbReference>
<organism evidence="8">
    <name type="scientific">Candidatus Kentrum sp. SD</name>
    <dbReference type="NCBI Taxonomy" id="2126332"/>
    <lineage>
        <taxon>Bacteria</taxon>
        <taxon>Pseudomonadati</taxon>
        <taxon>Pseudomonadota</taxon>
        <taxon>Gammaproteobacteria</taxon>
        <taxon>Candidatus Kentrum</taxon>
    </lineage>
</organism>
<evidence type="ECO:0000256" key="5">
    <source>
        <dbReference type="RuleBase" id="RU003888"/>
    </source>
</evidence>
<dbReference type="NCBIfam" id="TIGR01071">
    <property type="entry name" value="rplO_bact"/>
    <property type="match status" value="1"/>
</dbReference>
<keyword evidence="2 4" id="KW-0689">Ribosomal protein</keyword>
<dbReference type="GO" id="GO:0003735">
    <property type="term" value="F:structural constituent of ribosome"/>
    <property type="evidence" value="ECO:0007669"/>
    <property type="project" value="InterPro"/>
</dbReference>
<evidence type="ECO:0000256" key="6">
    <source>
        <dbReference type="SAM" id="MobiDB-lite"/>
    </source>
</evidence>
<dbReference type="SUPFAM" id="SSF52080">
    <property type="entry name" value="Ribosomal proteins L15p and L18e"/>
    <property type="match status" value="1"/>
</dbReference>
<dbReference type="InterPro" id="IPR021131">
    <property type="entry name" value="Ribosomal_uL15/eL18"/>
</dbReference>
<dbReference type="EMBL" id="CAADFU010000062">
    <property type="protein sequence ID" value="VFK45847.1"/>
    <property type="molecule type" value="Genomic_DNA"/>
</dbReference>
<evidence type="ECO:0000313" key="9">
    <source>
        <dbReference type="EMBL" id="VFK45847.1"/>
    </source>
</evidence>
<comment type="subunit">
    <text evidence="4">Part of the 50S ribosomal subunit.</text>
</comment>
<evidence type="ECO:0000256" key="2">
    <source>
        <dbReference type="ARBA" id="ARBA00022980"/>
    </source>
</evidence>
<gene>
    <name evidence="4" type="primary">rplO</name>
    <name evidence="10" type="ORF">BECKSD772D_GA0070982_107217</name>
    <name evidence="9" type="ORF">BECKSD772E_GA0070983_10626</name>
    <name evidence="8" type="ORF">BECKSD772F_GA0070984_10616</name>
</gene>
<dbReference type="Gene3D" id="3.100.10.10">
    <property type="match status" value="1"/>
</dbReference>
<dbReference type="PROSITE" id="PS00475">
    <property type="entry name" value="RIBOSOMAL_L15"/>
    <property type="match status" value="1"/>
</dbReference>
<dbReference type="GO" id="GO:0022625">
    <property type="term" value="C:cytosolic large ribosomal subunit"/>
    <property type="evidence" value="ECO:0007669"/>
    <property type="project" value="TreeGrafter"/>
</dbReference>
<feature type="domain" description="Large ribosomal subunit protein uL15/eL18" evidence="7">
    <location>
        <begin position="87"/>
        <end position="143"/>
    </location>
</feature>
<feature type="compositionally biased region" description="Gly residues" evidence="6">
    <location>
        <begin position="21"/>
        <end position="31"/>
    </location>
</feature>
<evidence type="ECO:0000259" key="7">
    <source>
        <dbReference type="Pfam" id="PF00828"/>
    </source>
</evidence>
<evidence type="ECO:0000256" key="4">
    <source>
        <dbReference type="HAMAP-Rule" id="MF_01341"/>
    </source>
</evidence>
<feature type="region of interest" description="Disordered" evidence="6">
    <location>
        <begin position="1"/>
        <end position="51"/>
    </location>
</feature>
<evidence type="ECO:0000313" key="10">
    <source>
        <dbReference type="EMBL" id="VFK79901.1"/>
    </source>
</evidence>
<dbReference type="PANTHER" id="PTHR12934">
    <property type="entry name" value="50S RIBOSOMAL PROTEIN L15"/>
    <property type="match status" value="1"/>
</dbReference>
<dbReference type="Pfam" id="PF00828">
    <property type="entry name" value="Ribosomal_L27A"/>
    <property type="match status" value="1"/>
</dbReference>
<sequence>MRLNDLQPSQGSRNFRARVGRGMGSGLGKTCGRGHKGQRSRAGSGAIAGFEGGQMPLQRRLPKYGFSSRKRRFSDEVRLRDVAALSEDRIDLDILQKMKLVNRRVRRVKIILKGNVSKSFEVKGVTLTKGAYAAIEAAGGRIEK</sequence>
<comment type="function">
    <text evidence="4">Binds to the 23S rRNA.</text>
</comment>
<evidence type="ECO:0000256" key="3">
    <source>
        <dbReference type="ARBA" id="ARBA00023274"/>
    </source>
</evidence>
<dbReference type="HAMAP" id="MF_01341">
    <property type="entry name" value="Ribosomal_uL15"/>
    <property type="match status" value="1"/>
</dbReference>
<dbReference type="GO" id="GO:0006412">
    <property type="term" value="P:translation"/>
    <property type="evidence" value="ECO:0007669"/>
    <property type="project" value="UniProtKB-UniRule"/>
</dbReference>
<name>A0A450YG73_9GAMM</name>
<keyword evidence="3 4" id="KW-0687">Ribonucleoprotein</keyword>